<dbReference type="InterPro" id="IPR015421">
    <property type="entry name" value="PyrdxlP-dep_Trfase_major"/>
</dbReference>
<evidence type="ECO:0000256" key="5">
    <source>
        <dbReference type="ARBA" id="ARBA00023239"/>
    </source>
</evidence>
<dbReference type="Pfam" id="PF03711">
    <property type="entry name" value="OKR_DC_1_C"/>
    <property type="match status" value="1"/>
</dbReference>
<dbReference type="SUPFAM" id="SSF52172">
    <property type="entry name" value="CheY-like"/>
    <property type="match status" value="1"/>
</dbReference>
<dbReference type="InterPro" id="IPR027464">
    <property type="entry name" value="Ornithine_deCO2ase_N"/>
</dbReference>
<protein>
    <submittedName>
        <fullName evidence="7">Ornithine decarboxylase</fullName>
    </submittedName>
</protein>
<keyword evidence="4" id="KW-0663">Pyridoxal phosphate</keyword>
<dbReference type="Gene3D" id="3.40.640.10">
    <property type="entry name" value="Type I PLP-dependent aspartate aminotransferase-like (Major domain)"/>
    <property type="match status" value="1"/>
</dbReference>
<evidence type="ECO:0000313" key="8">
    <source>
        <dbReference type="Proteomes" id="UP000824976"/>
    </source>
</evidence>
<dbReference type="InterPro" id="IPR011193">
    <property type="entry name" value="Orn/lys/arg_de-COase"/>
</dbReference>
<evidence type="ECO:0000256" key="3">
    <source>
        <dbReference type="ARBA" id="ARBA00022793"/>
    </source>
</evidence>
<sequence length="717" mass="79961">MKQLKIAANAAVASRLITLRPIVALSQTDFTDIAAVVVSVEEARSGILSVMHHSGFGIPAFVVREPWHTSEELLPPGSEWLSLDKGGEHALQLEKVAAEYQARLLPPFFDTLSKYVGMRNTTFACPGHQGGSFFRKHPAGRQFFEFYGENMFRSDICNADVKLGDLLIHEGAAKKAQKFAATVFNADKTYFVLNGTSAANKVVTNALLTRGDLVLFDRNNHKSNHHGALIQAGATPIYLETARNPFGFIGGVDAHCFDEGYLRELIREAAPDRADEARPFRLAVIQLGTYDGTIYNARQVVDSIGHLCDYILFDSAWVGYEQFIPMMEQCSPLLLDLNENDPGIFVTQSVHKQQAGFSQTSQIHKKDNHIRGQKRFCPHKRLNNAFMLHASTSPFYPLFAALDVNAKMHEGPSGRRLWMECVRLGIEARKQLLEHCTLIKPFVPPMVGGKRWQDHDTDVMAQDVRFFNFEPGDNWHAFEGYAQQQYFVDPCKLLLTTPGIDAATGAYTPFGIPATILANYLREHGIIPEKCDLNSILFLLTPAEDRAKMERLVAALVQFEQLIEQDAPLSEVLPSLYRKHEQRYTGYTLRQLCQEMHDFYASHDVKRLQKEMFRKASFPQAVVLPQDAHTAYIRGEVDLVPLAEAEGRIAAEGALPYPPGVLCVVPGEVWGGAVLHYFQALEAGINLMPGFAPELQGVYSVAQEDGSKRLCANVIAR</sequence>
<reference evidence="7 8" key="1">
    <citation type="submission" date="2019-06" db="EMBL/GenBank/DDBJ databases">
        <title>Complete genome of Dickeya zeae PL65.</title>
        <authorList>
            <person name="Boluk G."/>
            <person name="Arif M."/>
        </authorList>
    </citation>
    <scope>NUCLEOTIDE SEQUENCE [LARGE SCALE GENOMIC DNA]</scope>
    <source>
        <strain evidence="7 8">PL65</strain>
    </source>
</reference>
<feature type="domain" description="Orn/Lys/Arg decarboxylases family 1 pyridoxal-P attachment site" evidence="6">
    <location>
        <begin position="347"/>
        <end position="361"/>
    </location>
</feature>
<dbReference type="InterPro" id="IPR008286">
    <property type="entry name" value="Prn/Lys/Arg_de-COase_C"/>
</dbReference>
<dbReference type="EMBL" id="CP040817">
    <property type="protein sequence ID" value="QYM92086.1"/>
    <property type="molecule type" value="Genomic_DNA"/>
</dbReference>
<accession>A0ABX8W0D1</accession>
<keyword evidence="3" id="KW-0210">Decarboxylase</keyword>
<dbReference type="Pfam" id="PF01276">
    <property type="entry name" value="OKR_DC_1"/>
    <property type="match status" value="1"/>
</dbReference>
<dbReference type="InterPro" id="IPR005308">
    <property type="entry name" value="OKR_de-COase_N"/>
</dbReference>
<keyword evidence="5" id="KW-0456">Lyase</keyword>
<comment type="cofactor">
    <cofactor evidence="1">
        <name>pyridoxal 5'-phosphate</name>
        <dbReference type="ChEBI" id="CHEBI:597326"/>
    </cofactor>
</comment>
<dbReference type="InterPro" id="IPR036633">
    <property type="entry name" value="Prn/Lys/Arg_de-COase_C_sf"/>
</dbReference>
<evidence type="ECO:0000259" key="6">
    <source>
        <dbReference type="PROSITE" id="PS00703"/>
    </source>
</evidence>
<dbReference type="Pfam" id="PF03709">
    <property type="entry name" value="OKR_DC_1_N"/>
    <property type="match status" value="1"/>
</dbReference>
<dbReference type="RefSeq" id="WP_220178252.1">
    <property type="nucleotide sequence ID" value="NZ_CP040817.1"/>
</dbReference>
<dbReference type="Gene3D" id="3.90.100.10">
    <property type="entry name" value="Orn/Lys/Arg decarboxylase, C-terminal domain"/>
    <property type="match status" value="1"/>
</dbReference>
<dbReference type="NCBIfam" id="NF010092">
    <property type="entry name" value="PRK13578.1"/>
    <property type="match status" value="1"/>
</dbReference>
<gene>
    <name evidence="7" type="ORF">FGI21_09460</name>
</gene>
<name>A0ABX8W0D1_9GAMM</name>
<evidence type="ECO:0000313" key="7">
    <source>
        <dbReference type="EMBL" id="QYM92086.1"/>
    </source>
</evidence>
<dbReference type="SUPFAM" id="SSF55904">
    <property type="entry name" value="Ornithine decarboxylase C-terminal domain"/>
    <property type="match status" value="1"/>
</dbReference>
<dbReference type="SUPFAM" id="SSF53383">
    <property type="entry name" value="PLP-dependent transferases"/>
    <property type="match status" value="1"/>
</dbReference>
<dbReference type="Gene3D" id="3.90.1150.10">
    <property type="entry name" value="Aspartate Aminotransferase, domain 1"/>
    <property type="match status" value="1"/>
</dbReference>
<dbReference type="PIRSF" id="PIRSF009393">
    <property type="entry name" value="Orn_decarb"/>
    <property type="match status" value="1"/>
</dbReference>
<dbReference type="Gene3D" id="3.40.50.220">
    <property type="match status" value="1"/>
</dbReference>
<dbReference type="CDD" id="cd00615">
    <property type="entry name" value="Orn_deC_like"/>
    <property type="match status" value="1"/>
</dbReference>
<organism evidence="7 8">
    <name type="scientific">Dickeya zeae</name>
    <dbReference type="NCBI Taxonomy" id="204042"/>
    <lineage>
        <taxon>Bacteria</taxon>
        <taxon>Pseudomonadati</taxon>
        <taxon>Pseudomonadota</taxon>
        <taxon>Gammaproteobacteria</taxon>
        <taxon>Enterobacterales</taxon>
        <taxon>Pectobacteriaceae</taxon>
        <taxon>Dickeya</taxon>
    </lineage>
</organism>
<dbReference type="Proteomes" id="UP000824976">
    <property type="component" value="Chromosome"/>
</dbReference>
<dbReference type="PANTHER" id="PTHR45229:SF4">
    <property type="entry name" value="CONSTITUTIVE ORNITHINE DECARBOXYLASE"/>
    <property type="match status" value="1"/>
</dbReference>
<dbReference type="InterPro" id="IPR015424">
    <property type="entry name" value="PyrdxlP-dep_Trfase"/>
</dbReference>
<evidence type="ECO:0000256" key="1">
    <source>
        <dbReference type="ARBA" id="ARBA00001933"/>
    </source>
</evidence>
<dbReference type="InterPro" id="IPR015422">
    <property type="entry name" value="PyrdxlP-dep_Trfase_small"/>
</dbReference>
<dbReference type="InterPro" id="IPR011006">
    <property type="entry name" value="CheY-like_superfamily"/>
</dbReference>
<evidence type="ECO:0000256" key="2">
    <source>
        <dbReference type="ARBA" id="ARBA00010671"/>
    </source>
</evidence>
<keyword evidence="8" id="KW-1185">Reference proteome</keyword>
<evidence type="ECO:0000256" key="4">
    <source>
        <dbReference type="ARBA" id="ARBA00022898"/>
    </source>
</evidence>
<dbReference type="PANTHER" id="PTHR45229">
    <property type="entry name" value="CONSTITUTIVE ORNITHINE DECARBOXYLASE"/>
    <property type="match status" value="1"/>
</dbReference>
<dbReference type="PROSITE" id="PS00703">
    <property type="entry name" value="OKR_DC_1"/>
    <property type="match status" value="1"/>
</dbReference>
<comment type="similarity">
    <text evidence="2">Belongs to the Orn/Lys/Arg decarboxylase class-I family.</text>
</comment>
<proteinExistence type="inferred from homology"/>
<dbReference type="InterPro" id="IPR000310">
    <property type="entry name" value="Orn/Lys/Arg_deCO2ase_major_dom"/>
</dbReference>